<dbReference type="InterPro" id="IPR003594">
    <property type="entry name" value="HATPase_dom"/>
</dbReference>
<dbReference type="Pfam" id="PF08376">
    <property type="entry name" value="NIT"/>
    <property type="match status" value="1"/>
</dbReference>
<dbReference type="SMART" id="SM00387">
    <property type="entry name" value="HATPase_c"/>
    <property type="match status" value="1"/>
</dbReference>
<evidence type="ECO:0000256" key="7">
    <source>
        <dbReference type="ARBA" id="ARBA00022741"/>
    </source>
</evidence>
<dbReference type="PANTHER" id="PTHR44936">
    <property type="entry name" value="SENSOR PROTEIN CREC"/>
    <property type="match status" value="1"/>
</dbReference>
<evidence type="ECO:0000256" key="3">
    <source>
        <dbReference type="ARBA" id="ARBA00012438"/>
    </source>
</evidence>
<keyword evidence="8" id="KW-0418">Kinase</keyword>
<evidence type="ECO:0000256" key="2">
    <source>
        <dbReference type="ARBA" id="ARBA00004370"/>
    </source>
</evidence>
<evidence type="ECO:0000256" key="11">
    <source>
        <dbReference type="ARBA" id="ARBA00023012"/>
    </source>
</evidence>
<evidence type="ECO:0000256" key="4">
    <source>
        <dbReference type="ARBA" id="ARBA00022553"/>
    </source>
</evidence>
<dbReference type="PANTHER" id="PTHR44936:SF9">
    <property type="entry name" value="SENSOR PROTEIN CREC"/>
    <property type="match status" value="1"/>
</dbReference>
<dbReference type="InterPro" id="IPR036890">
    <property type="entry name" value="HATPase_C_sf"/>
</dbReference>
<keyword evidence="4" id="KW-0597">Phosphoprotein</keyword>
<feature type="compositionally biased region" description="Low complexity" evidence="12">
    <location>
        <begin position="768"/>
        <end position="783"/>
    </location>
</feature>
<evidence type="ECO:0000259" key="13">
    <source>
        <dbReference type="PROSITE" id="PS50885"/>
    </source>
</evidence>
<keyword evidence="10" id="KW-1133">Transmembrane helix</keyword>
<keyword evidence="15" id="KW-1185">Reference proteome</keyword>
<organism evidence="14 15">
    <name type="scientific">Catenulispora pinistramenti</name>
    <dbReference type="NCBI Taxonomy" id="2705254"/>
    <lineage>
        <taxon>Bacteria</taxon>
        <taxon>Bacillati</taxon>
        <taxon>Actinomycetota</taxon>
        <taxon>Actinomycetes</taxon>
        <taxon>Catenulisporales</taxon>
        <taxon>Catenulisporaceae</taxon>
        <taxon>Catenulispora</taxon>
    </lineage>
</organism>
<keyword evidence="6" id="KW-0812">Transmembrane</keyword>
<gene>
    <name evidence="14" type="ORF">KGQ19_42085</name>
</gene>
<keyword evidence="11" id="KW-0902">Two-component regulatory system</keyword>
<dbReference type="Pfam" id="PF02518">
    <property type="entry name" value="HATPase_c"/>
    <property type="match status" value="1"/>
</dbReference>
<evidence type="ECO:0000256" key="8">
    <source>
        <dbReference type="ARBA" id="ARBA00022777"/>
    </source>
</evidence>
<dbReference type="EMBL" id="JAAFYZ010000256">
    <property type="protein sequence ID" value="MBS2553463.1"/>
    <property type="molecule type" value="Genomic_DNA"/>
</dbReference>
<proteinExistence type="predicted"/>
<evidence type="ECO:0000256" key="5">
    <source>
        <dbReference type="ARBA" id="ARBA00022679"/>
    </source>
</evidence>
<evidence type="ECO:0000313" key="14">
    <source>
        <dbReference type="EMBL" id="MBS2553463.1"/>
    </source>
</evidence>
<evidence type="ECO:0000256" key="12">
    <source>
        <dbReference type="SAM" id="MobiDB-lite"/>
    </source>
</evidence>
<sequence length="1043" mass="108183">MRITKKLGILVAVPLCAVSGFGALALVTSTSGAISAGHLYTLMNSASAAADLVSELQAERTQVAMILSSSSGADSTALNDQIAKTQAATAAYEDTVKGMPWLSSDGKTLLSRIDGELRAIDTLRDLIRGNSPQVLSAADFQYHIVIADLLSYHDLVQNSGASSSVATMLRATSALSQAREALSGEEADVLRTLAAPTQTASAAQDLIGSRNSYSSAMESFGALAPASWQDVPNQALGGPGMAGAGQLEDTVADTAPGTKVQLDPKQWTSTLDARLTALDGVRHDMDLSTLSLIAKDRRYQRELAGVEAAAVAGTMLLALMVSLRLGRPIIKGLRGLRDGAHAVAFEDLPAAVQALRGTGSLTGQTPEEFADEAAGGLPVKGDDEIAAVARAFNAVRREAIRTAAEQVLLRAGVGAAFVALARRGERLTGALTLELDKAERDEQDPDRLARLFVLDHLAARMTRNNESLLVLGGEGTVRVRDEGVPLIDVIRAASGRIEKYSRVDLVNVDMGVVIAPPVVDHLVHLCAELLDNATAFSSPDSRVLVDMRVLADRIIIQITDRGIGMTPRRRSELNARLTTPTHLDAASVKAMGLTVAGQLASWYGIAVELRQNPQGGTIAELVLPPTLYWSPGAPDLLVPTTPTAAIDSLVSGMGSPGERNTSGARNSGGGAVTGGRRRRSVAPEPEPDRFGAGTGGFNPRTQTSAFPQQPAMGAAAGAATMDASGQWAAQQGANGFASDPYASTQASIGEGVNGFPPAPIRVRPLSRPAGPAAPVDGAASGPGVTDGPLSPWLAGALRGRAAAEAAQQAQAQAAQAAQAQALQAAQAAQSGQEPAPAYPTRSAFEASAQAQPSHQKQPSYQAQPSYQDQPSYQGHPSFQGEHSFQGDPSFQPQPSAQPPGAVPVQPSFQTQASQFQTQASQNQASQFQGQSSYQPRPAAPAQQASFQAQPALPTAPAAPATPPAPAAEQPKLKTTHGLPKRVPLARLPAEAMDDEPEVASPAERDPSRVSASMVAYARGIGGRGAPGSAPQTPYTPPSSTGTF</sequence>
<feature type="domain" description="HAMP" evidence="13">
    <location>
        <begin position="377"/>
        <end position="404"/>
    </location>
</feature>
<evidence type="ECO:0000256" key="10">
    <source>
        <dbReference type="ARBA" id="ARBA00022989"/>
    </source>
</evidence>
<evidence type="ECO:0000256" key="1">
    <source>
        <dbReference type="ARBA" id="ARBA00000085"/>
    </source>
</evidence>
<dbReference type="InterPro" id="IPR050980">
    <property type="entry name" value="2C_sensor_his_kinase"/>
</dbReference>
<comment type="catalytic activity">
    <reaction evidence="1">
        <text>ATP + protein L-histidine = ADP + protein N-phospho-L-histidine.</text>
        <dbReference type="EC" id="2.7.13.3"/>
    </reaction>
</comment>
<feature type="region of interest" description="Disordered" evidence="12">
    <location>
        <begin position="651"/>
        <end position="718"/>
    </location>
</feature>
<keyword evidence="7" id="KW-0547">Nucleotide-binding</keyword>
<protein>
    <recommendedName>
        <fullName evidence="3">histidine kinase</fullName>
        <ecNumber evidence="3">2.7.13.3</ecNumber>
    </recommendedName>
</protein>
<dbReference type="RefSeq" id="WP_212020056.1">
    <property type="nucleotide sequence ID" value="NZ_JAAFYZ010000256.1"/>
</dbReference>
<comment type="subcellular location">
    <subcellularLocation>
        <location evidence="2">Membrane</location>
    </subcellularLocation>
</comment>
<dbReference type="InterPro" id="IPR003660">
    <property type="entry name" value="HAMP_dom"/>
</dbReference>
<dbReference type="SUPFAM" id="SSF55874">
    <property type="entry name" value="ATPase domain of HSP90 chaperone/DNA topoisomerase II/histidine kinase"/>
    <property type="match status" value="1"/>
</dbReference>
<feature type="region of interest" description="Disordered" evidence="12">
    <location>
        <begin position="748"/>
        <end position="792"/>
    </location>
</feature>
<feature type="compositionally biased region" description="Low complexity" evidence="12">
    <location>
        <begin position="825"/>
        <end position="835"/>
    </location>
</feature>
<dbReference type="InterPro" id="IPR013587">
    <property type="entry name" value="Nitrate/nitrite_sensing"/>
</dbReference>
<dbReference type="Proteomes" id="UP000730482">
    <property type="component" value="Unassembled WGS sequence"/>
</dbReference>
<dbReference type="EC" id="2.7.13.3" evidence="3"/>
<accession>A0ABS5L529</accession>
<name>A0ABS5L529_9ACTN</name>
<evidence type="ECO:0000256" key="9">
    <source>
        <dbReference type="ARBA" id="ARBA00022840"/>
    </source>
</evidence>
<comment type="caution">
    <text evidence="14">The sequence shown here is derived from an EMBL/GenBank/DDBJ whole genome shotgun (WGS) entry which is preliminary data.</text>
</comment>
<feature type="compositionally biased region" description="Low complexity" evidence="12">
    <location>
        <begin position="902"/>
        <end position="958"/>
    </location>
</feature>
<keyword evidence="10" id="KW-0472">Membrane</keyword>
<feature type="region of interest" description="Disordered" evidence="12">
    <location>
        <begin position="825"/>
        <end position="1043"/>
    </location>
</feature>
<reference evidence="14 15" key="1">
    <citation type="submission" date="2020-02" db="EMBL/GenBank/DDBJ databases">
        <title>Acidophilic actinobacteria isolated from forest soil.</title>
        <authorList>
            <person name="Golinska P."/>
        </authorList>
    </citation>
    <scope>NUCLEOTIDE SEQUENCE [LARGE SCALE GENOMIC DNA]</scope>
    <source>
        <strain evidence="14 15">NL8</strain>
    </source>
</reference>
<feature type="compositionally biased region" description="Polar residues" evidence="12">
    <location>
        <begin position="848"/>
        <end position="882"/>
    </location>
</feature>
<keyword evidence="5" id="KW-0808">Transferase</keyword>
<evidence type="ECO:0000313" key="15">
    <source>
        <dbReference type="Proteomes" id="UP000730482"/>
    </source>
</evidence>
<dbReference type="Gene3D" id="3.30.565.10">
    <property type="entry name" value="Histidine kinase-like ATPase, C-terminal domain"/>
    <property type="match status" value="1"/>
</dbReference>
<dbReference type="PROSITE" id="PS50885">
    <property type="entry name" value="HAMP"/>
    <property type="match status" value="1"/>
</dbReference>
<keyword evidence="9" id="KW-0067">ATP-binding</keyword>
<feature type="compositionally biased region" description="Low complexity" evidence="12">
    <location>
        <begin position="705"/>
        <end position="718"/>
    </location>
</feature>
<feature type="compositionally biased region" description="Polar residues" evidence="12">
    <location>
        <begin position="1029"/>
        <end position="1043"/>
    </location>
</feature>
<evidence type="ECO:0000256" key="6">
    <source>
        <dbReference type="ARBA" id="ARBA00022692"/>
    </source>
</evidence>